<keyword evidence="2" id="KW-0229">DNA integration</keyword>
<evidence type="ECO:0000256" key="1">
    <source>
        <dbReference type="ARBA" id="ARBA00008857"/>
    </source>
</evidence>
<evidence type="ECO:0000259" key="7">
    <source>
        <dbReference type="PROSITE" id="PS51900"/>
    </source>
</evidence>
<reference evidence="9" key="2">
    <citation type="submission" date="2020-05" db="EMBL/GenBank/DDBJ databases">
        <title>Linking phenotype, genotype and ecology: antimicrobial resistance in the zoonotic pathogen Streptococcus suis.</title>
        <authorList>
            <person name="Hadjirin N.F."/>
            <person name="Miller E.L."/>
            <person name="Murray G.R."/>
            <person name="Yen P.L.K."/>
            <person name="Phuc H.D."/>
            <person name="Wileman T.M."/>
            <person name="Hernandez-Garcia J."/>
            <person name="Williamson S.M."/>
            <person name="Parkhill J."/>
            <person name="Maskell D.J."/>
            <person name="Zhou R."/>
            <person name="Fittipaldi N."/>
            <person name="Gottschalk M."/>
            <person name="Tucker A.D.W."/>
            <person name="Hoa N.T."/>
            <person name="Welch J."/>
            <person name="Weinert L.A."/>
        </authorList>
    </citation>
    <scope>NUCLEOTIDE SEQUENCE</scope>
    <source>
        <strain evidence="9">TMW_SS111</strain>
    </source>
</reference>
<sequence length="381" mass="44239">MKIKEVTKKDGSIVYRANIYLGVDQVTGKKVKTNVTGRTQKEVRQKARQAEYNFKQNGSTRFCAQTDIKTIQELSESWLANYQHTVKPQMLRNTKSYLKNHILPRLGDMRLEKLSPPVAQAFINDLAKRTNQFDKACSVLSRMFRYAIVLQLVQYNPVRDTLVPRKKQPAKKKVKYIQSDHLKKFLDYIDKLAQKDFTRYGYMVAFRLLLATGMRIGELSALEWSDITLEEHSIRINKTYLQEIKQVGETKTKAGERVVSIDKATVLMLKQYQNRQRVVFLEVGGAPTRVFETPTRLYLTRNNFQRVLDRHCEKLEIPRVTLHAFRHTHASLLLNAGISYKELQHRLGHSNITLTLDTYSHLSKDKEKEAVSYYEKALANL</sequence>
<keyword evidence="4" id="KW-0233">DNA recombination</keyword>
<organism evidence="8 10">
    <name type="scientific">Streptococcus suis</name>
    <dbReference type="NCBI Taxonomy" id="1307"/>
    <lineage>
        <taxon>Bacteria</taxon>
        <taxon>Bacillati</taxon>
        <taxon>Bacillota</taxon>
        <taxon>Bacilli</taxon>
        <taxon>Lactobacillales</taxon>
        <taxon>Streptococcaceae</taxon>
        <taxon>Streptococcus</taxon>
    </lineage>
</organism>
<dbReference type="Gene3D" id="1.10.443.10">
    <property type="entry name" value="Intergrase catalytic core"/>
    <property type="match status" value="1"/>
</dbReference>
<evidence type="ECO:0000256" key="5">
    <source>
        <dbReference type="PROSITE-ProRule" id="PRU01248"/>
    </source>
</evidence>
<dbReference type="PANTHER" id="PTHR30349:SF64">
    <property type="entry name" value="PROPHAGE INTEGRASE INTD-RELATED"/>
    <property type="match status" value="1"/>
</dbReference>
<evidence type="ECO:0000256" key="2">
    <source>
        <dbReference type="ARBA" id="ARBA00022908"/>
    </source>
</evidence>
<dbReference type="GO" id="GO:0006310">
    <property type="term" value="P:DNA recombination"/>
    <property type="evidence" value="ECO:0007669"/>
    <property type="project" value="UniProtKB-KW"/>
</dbReference>
<evidence type="ECO:0000313" key="9">
    <source>
        <dbReference type="EMBL" id="NQP84044.1"/>
    </source>
</evidence>
<comment type="similarity">
    <text evidence="1">Belongs to the 'phage' integrase family.</text>
</comment>
<dbReference type="InterPro" id="IPR050090">
    <property type="entry name" value="Tyrosine_recombinase_XerCD"/>
</dbReference>
<evidence type="ECO:0000259" key="6">
    <source>
        <dbReference type="PROSITE" id="PS51898"/>
    </source>
</evidence>
<dbReference type="PROSITE" id="PS51900">
    <property type="entry name" value="CB"/>
    <property type="match status" value="1"/>
</dbReference>
<dbReference type="InterPro" id="IPR044068">
    <property type="entry name" value="CB"/>
</dbReference>
<dbReference type="Pfam" id="PF00589">
    <property type="entry name" value="Phage_integrase"/>
    <property type="match status" value="1"/>
</dbReference>
<dbReference type="SUPFAM" id="SSF56349">
    <property type="entry name" value="DNA breaking-rejoining enzymes"/>
    <property type="match status" value="1"/>
</dbReference>
<evidence type="ECO:0000313" key="8">
    <source>
        <dbReference type="EMBL" id="CYW14217.1"/>
    </source>
</evidence>
<dbReference type="InterPro" id="IPR002104">
    <property type="entry name" value="Integrase_catalytic"/>
</dbReference>
<dbReference type="GO" id="GO:0015074">
    <property type="term" value="P:DNA integration"/>
    <property type="evidence" value="ECO:0007669"/>
    <property type="project" value="UniProtKB-KW"/>
</dbReference>
<dbReference type="EMBL" id="JABLKP010000018">
    <property type="protein sequence ID" value="NQP84044.1"/>
    <property type="molecule type" value="Genomic_DNA"/>
</dbReference>
<evidence type="ECO:0000256" key="4">
    <source>
        <dbReference type="ARBA" id="ARBA00023172"/>
    </source>
</evidence>
<proteinExistence type="inferred from homology"/>
<reference evidence="8 10" key="1">
    <citation type="submission" date="2016-02" db="EMBL/GenBank/DDBJ databases">
        <authorList>
            <consortium name="Pathogen Informatics"/>
        </authorList>
    </citation>
    <scope>NUCLEOTIDE SEQUENCE [LARGE SCALE GENOMIC DNA]</scope>
    <source>
        <strain evidence="8 10">LSS95</strain>
    </source>
</reference>
<dbReference type="AlphaFoldDB" id="A0A116NPK2"/>
<gene>
    <name evidence="8" type="primary">Int-Tn_3</name>
    <name evidence="8" type="ORF">ERS132457_02085</name>
    <name evidence="9" type="ORF">HO898_10035</name>
</gene>
<accession>A0A116NPK2</accession>
<dbReference type="PROSITE" id="PS51898">
    <property type="entry name" value="TYR_RECOMBINASE"/>
    <property type="match status" value="1"/>
</dbReference>
<dbReference type="InterPro" id="IPR004107">
    <property type="entry name" value="Integrase_SAM-like_N"/>
</dbReference>
<dbReference type="Proteomes" id="UP000748881">
    <property type="component" value="Unassembled WGS sequence"/>
</dbReference>
<dbReference type="Pfam" id="PF14659">
    <property type="entry name" value="Phage_int_SAM_3"/>
    <property type="match status" value="1"/>
</dbReference>
<name>A0A116NPK2_STRSU</name>
<dbReference type="InterPro" id="IPR010998">
    <property type="entry name" value="Integrase_recombinase_N"/>
</dbReference>
<dbReference type="InterPro" id="IPR013762">
    <property type="entry name" value="Integrase-like_cat_sf"/>
</dbReference>
<dbReference type="CDD" id="cd01189">
    <property type="entry name" value="INT_ICEBs1_C_like"/>
    <property type="match status" value="1"/>
</dbReference>
<dbReference type="EMBL" id="FIIR01000039">
    <property type="protein sequence ID" value="CYW14217.1"/>
    <property type="molecule type" value="Genomic_DNA"/>
</dbReference>
<dbReference type="Gene3D" id="1.10.150.130">
    <property type="match status" value="1"/>
</dbReference>
<dbReference type="InterPro" id="IPR011010">
    <property type="entry name" value="DNA_brk_join_enz"/>
</dbReference>
<feature type="domain" description="Tyr recombinase" evidence="6">
    <location>
        <begin position="172"/>
        <end position="372"/>
    </location>
</feature>
<dbReference type="GO" id="GO:0003677">
    <property type="term" value="F:DNA binding"/>
    <property type="evidence" value="ECO:0007669"/>
    <property type="project" value="UniProtKB-UniRule"/>
</dbReference>
<protein>
    <submittedName>
        <fullName evidence="8">Phage integrase family recombinase</fullName>
    </submittedName>
    <submittedName>
        <fullName evidence="9">Site-specific integrase</fullName>
    </submittedName>
</protein>
<dbReference type="Proteomes" id="UP000069831">
    <property type="component" value="Unassembled WGS sequence"/>
</dbReference>
<feature type="domain" description="Core-binding (CB)" evidence="7">
    <location>
        <begin position="69"/>
        <end position="148"/>
    </location>
</feature>
<evidence type="ECO:0000313" key="10">
    <source>
        <dbReference type="Proteomes" id="UP000069831"/>
    </source>
</evidence>
<dbReference type="PANTHER" id="PTHR30349">
    <property type="entry name" value="PHAGE INTEGRASE-RELATED"/>
    <property type="match status" value="1"/>
</dbReference>
<evidence type="ECO:0000256" key="3">
    <source>
        <dbReference type="ARBA" id="ARBA00023125"/>
    </source>
</evidence>
<dbReference type="RefSeq" id="WP_024399993.1">
    <property type="nucleotide sequence ID" value="NZ_CEEK01000006.1"/>
</dbReference>
<keyword evidence="3 5" id="KW-0238">DNA-binding</keyword>